<reference evidence="3" key="1">
    <citation type="submission" date="2015-05" db="EMBL/GenBank/DDBJ databases">
        <authorList>
            <person name="Wang D.B."/>
            <person name="Wang M."/>
        </authorList>
    </citation>
    <scope>NUCLEOTIDE SEQUENCE</scope>
    <source>
        <strain evidence="3">36-1</strain>
    </source>
</reference>
<comment type="caution">
    <text evidence="2">The sequence shown here is derived from an EMBL/GenBank/DDBJ whole genome shotgun (WGS) entry which is preliminary data.</text>
</comment>
<evidence type="ECO:0000313" key="5">
    <source>
        <dbReference type="Proteomes" id="UP000245956"/>
    </source>
</evidence>
<gene>
    <name evidence="3" type="ORF">PCL_04879</name>
    <name evidence="2" type="ORF">VFPFJ_04876</name>
</gene>
<feature type="region of interest" description="Disordered" evidence="1">
    <location>
        <begin position="124"/>
        <end position="160"/>
    </location>
</feature>
<sequence>MHGGDATPGHLTHAERGRGEHANRAVCLHVVSVAKGSRAPHSAALPGGAAPPVAKSMENRGAGHSCQSPHCAAPAHFQTAAPPPLRAPLWNPISGMTAFQLVNPSAPPAQRVSPKIRVTHAHTHTHTHFDAGKTKGARPTSAQRIFSDQPPRLACAGQRY</sequence>
<reference evidence="3 5" key="2">
    <citation type="journal article" date="2016" name="Front. Microbiol.">
        <title>Genome and transcriptome sequences reveal the specific parasitism of the nematophagous Purpureocillium lilacinum 36-1.</title>
        <authorList>
            <person name="Xie J."/>
            <person name="Li S."/>
            <person name="Mo C."/>
            <person name="Xiao X."/>
            <person name="Peng D."/>
            <person name="Wang G."/>
            <person name="Xiao Y."/>
        </authorList>
    </citation>
    <scope>NUCLEOTIDE SEQUENCE [LARGE SCALE GENOMIC DNA]</scope>
    <source>
        <strain evidence="3 5">36-1</strain>
    </source>
</reference>
<dbReference type="Proteomes" id="UP000078340">
    <property type="component" value="Unassembled WGS sequence"/>
</dbReference>
<reference evidence="2 4" key="3">
    <citation type="submission" date="2016-02" db="EMBL/GenBank/DDBJ databases">
        <title>Biosynthesis of antibiotic leucinostatins and their inhibition on Phytophthora in bio-control Purpureocillium lilacinum.</title>
        <authorList>
            <person name="Wang G."/>
            <person name="Liu Z."/>
            <person name="Lin R."/>
            <person name="Li E."/>
            <person name="Mao Z."/>
            <person name="Ling J."/>
            <person name="Yin W."/>
            <person name="Xie B."/>
        </authorList>
    </citation>
    <scope>NUCLEOTIDE SEQUENCE [LARGE SCALE GENOMIC DNA]</scope>
    <source>
        <strain evidence="2">PLFJ-1</strain>
    </source>
</reference>
<evidence type="ECO:0000313" key="3">
    <source>
        <dbReference type="EMBL" id="PWI66741.1"/>
    </source>
</evidence>
<dbReference type="AlphaFoldDB" id="A0A179HKB2"/>
<evidence type="ECO:0000313" key="2">
    <source>
        <dbReference type="EMBL" id="OAQ90717.1"/>
    </source>
</evidence>
<dbReference type="EMBL" id="LCWV01000023">
    <property type="protein sequence ID" value="PWI66741.1"/>
    <property type="molecule type" value="Genomic_DNA"/>
</dbReference>
<organism evidence="2 4">
    <name type="scientific">Purpureocillium lilacinum</name>
    <name type="common">Paecilomyces lilacinus</name>
    <dbReference type="NCBI Taxonomy" id="33203"/>
    <lineage>
        <taxon>Eukaryota</taxon>
        <taxon>Fungi</taxon>
        <taxon>Dikarya</taxon>
        <taxon>Ascomycota</taxon>
        <taxon>Pezizomycotina</taxon>
        <taxon>Sordariomycetes</taxon>
        <taxon>Hypocreomycetidae</taxon>
        <taxon>Hypocreales</taxon>
        <taxon>Ophiocordycipitaceae</taxon>
        <taxon>Purpureocillium</taxon>
    </lineage>
</organism>
<name>A0A179HKB2_PURLI</name>
<dbReference type="Proteomes" id="UP000245956">
    <property type="component" value="Unassembled WGS sequence"/>
</dbReference>
<protein>
    <submittedName>
        <fullName evidence="2">Uncharacterized protein</fullName>
    </submittedName>
</protein>
<evidence type="ECO:0000256" key="1">
    <source>
        <dbReference type="SAM" id="MobiDB-lite"/>
    </source>
</evidence>
<evidence type="ECO:0000313" key="4">
    <source>
        <dbReference type="Proteomes" id="UP000078340"/>
    </source>
</evidence>
<proteinExistence type="predicted"/>
<feature type="region of interest" description="Disordered" evidence="1">
    <location>
        <begin position="1"/>
        <end position="20"/>
    </location>
</feature>
<accession>A0A179HKB2</accession>
<dbReference type="EMBL" id="LSBI01000004">
    <property type="protein sequence ID" value="OAQ90717.1"/>
    <property type="molecule type" value="Genomic_DNA"/>
</dbReference>